<dbReference type="GeneID" id="37007510"/>
<dbReference type="Proteomes" id="UP000244309">
    <property type="component" value="Unassembled WGS sequence"/>
</dbReference>
<sequence>MTHIESLKDIVVKHDIKHRTLAVYGLDDLVKQADHYTVPSEIREEDVGPMPDILFEDNDPSFCSVFSDQINHSMQTQATQEPSFNAKLLSEGAILSSEFEQELPEAILTSDQIRE</sequence>
<dbReference type="VEuPathDB" id="FungiDB:CXQ85_002179"/>
<gene>
    <name evidence="1" type="ORF">CXQ85_002179</name>
</gene>
<dbReference type="RefSeq" id="XP_025341331.1">
    <property type="nucleotide sequence ID" value="XM_025485866.1"/>
</dbReference>
<reference evidence="1 2" key="1">
    <citation type="submission" date="2017-12" db="EMBL/GenBank/DDBJ databases">
        <title>Genome Sequence of a Multidrug-Resistant Candida haemulonii Isolate from a Patient with Chronic Leg Ulcers in Israel.</title>
        <authorList>
            <person name="Chow N.A."/>
            <person name="Gade L."/>
            <person name="Batra D."/>
            <person name="Rowe L.A."/>
            <person name="Ben-Ami R."/>
            <person name="Loparev V.N."/>
            <person name="Litvintseva A.P."/>
        </authorList>
    </citation>
    <scope>NUCLEOTIDE SEQUENCE [LARGE SCALE GENOMIC DNA]</scope>
    <source>
        <strain evidence="1 2">B11899</strain>
    </source>
</reference>
<dbReference type="EMBL" id="PKFO01000003">
    <property type="protein sequence ID" value="PVH20391.1"/>
    <property type="molecule type" value="Genomic_DNA"/>
</dbReference>
<evidence type="ECO:0000313" key="1">
    <source>
        <dbReference type="EMBL" id="PVH20391.1"/>
    </source>
</evidence>
<accession>A0A2V1ATY4</accession>
<comment type="caution">
    <text evidence="1">The sequence shown here is derived from an EMBL/GenBank/DDBJ whole genome shotgun (WGS) entry which is preliminary data.</text>
</comment>
<evidence type="ECO:0000313" key="2">
    <source>
        <dbReference type="Proteomes" id="UP000244309"/>
    </source>
</evidence>
<dbReference type="AlphaFoldDB" id="A0A2V1ATY4"/>
<organism evidence="1 2">
    <name type="scientific">Candidozyma haemuli</name>
    <dbReference type="NCBI Taxonomy" id="45357"/>
    <lineage>
        <taxon>Eukaryota</taxon>
        <taxon>Fungi</taxon>
        <taxon>Dikarya</taxon>
        <taxon>Ascomycota</taxon>
        <taxon>Saccharomycotina</taxon>
        <taxon>Pichiomycetes</taxon>
        <taxon>Metschnikowiaceae</taxon>
        <taxon>Candidozyma</taxon>
    </lineage>
</organism>
<name>A0A2V1ATY4_9ASCO</name>
<protein>
    <submittedName>
        <fullName evidence="1">Uncharacterized protein</fullName>
    </submittedName>
</protein>
<proteinExistence type="predicted"/>
<keyword evidence="2" id="KW-1185">Reference proteome</keyword>
<dbReference type="OrthoDB" id="4087078at2759"/>